<dbReference type="EC" id="6.1.1.6" evidence="11"/>
<dbReference type="InterPro" id="IPR004364">
    <property type="entry name" value="Aa-tRNA-synt_II"/>
</dbReference>
<sequence length="506" mass="57551">MSEDTSLLHEQTRARLHNQQQLADRGYPTHPYSYPKTHHAADIVQAHPDLEPGSEWTGETVALAGRVITLRDMGKAAFADLQDESGRIQLFFRKNDLENYADLKLIDLGDLLGVTGYPFVTKTGQLTIHVTSWTPLVKSLHPLPDKYHGLRDQETRYRQRYLDLITNADTRQTFQARSRVLRVIRTFLDGLGFMEVEGPTLQAIAGGTEARPFVTHHNALDYDFYLRIALELHLKRLLVGGFEKVYEIGRVYRNEGIDLTHNPEFTMLELYWAYVDYEAIMQLVEDLFSTLALEVKGSTTFEYAGQTLDFSAPFARIDYVDSLREKVPGLDFDPLDLARLRAFCDERYPQWKTVPDYKLLDKLFGEYVEPGLINPTFVMNHPLAISPLAKKHRSREGVAERFELFGMGFELANAFSELNDALDQRRRFEAQSERRAAGDDEAHEQDEDFLTALEYGMPPAGGLGIGIDRLVMLLTDKQSIRDVLLFPLMRPIHPGAAPLDASADDK</sequence>
<comment type="similarity">
    <text evidence="2 11">Belongs to the class-II aminoacyl-tRNA synthetase family.</text>
</comment>
<keyword evidence="15" id="KW-1185">Reference proteome</keyword>
<feature type="binding site" evidence="11">
    <location>
        <position position="410"/>
    </location>
    <ligand>
        <name>Mg(2+)</name>
        <dbReference type="ChEBI" id="CHEBI:18420"/>
        <label>2</label>
    </ligand>
</feature>
<evidence type="ECO:0000313" key="14">
    <source>
        <dbReference type="EMBL" id="MBB6097448.1"/>
    </source>
</evidence>
<dbReference type="InterPro" id="IPR002313">
    <property type="entry name" value="Lys-tRNA-ligase_II"/>
</dbReference>
<dbReference type="GO" id="GO:0006430">
    <property type="term" value="P:lysyl-tRNA aminoacylation"/>
    <property type="evidence" value="ECO:0007669"/>
    <property type="project" value="UniProtKB-UniRule"/>
</dbReference>
<dbReference type="InterPro" id="IPR045864">
    <property type="entry name" value="aa-tRNA-synth_II/BPL/LPL"/>
</dbReference>
<dbReference type="PANTHER" id="PTHR42918:SF15">
    <property type="entry name" value="LYSINE--TRNA LIGASE, CHLOROPLASTIC_MITOCHONDRIAL"/>
    <property type="match status" value="1"/>
</dbReference>
<dbReference type="PRINTS" id="PR00982">
    <property type="entry name" value="TRNASYNTHLYS"/>
</dbReference>
<dbReference type="Pfam" id="PF01336">
    <property type="entry name" value="tRNA_anti-codon"/>
    <property type="match status" value="1"/>
</dbReference>
<dbReference type="InterPro" id="IPR006195">
    <property type="entry name" value="aa-tRNA-synth_II"/>
</dbReference>
<evidence type="ECO:0000313" key="15">
    <source>
        <dbReference type="Proteomes" id="UP000569951"/>
    </source>
</evidence>
<feature type="binding site" evidence="11">
    <location>
        <position position="410"/>
    </location>
    <ligand>
        <name>Mg(2+)</name>
        <dbReference type="ChEBI" id="CHEBI:18420"/>
        <label>1</label>
    </ligand>
</feature>
<dbReference type="PANTHER" id="PTHR42918">
    <property type="entry name" value="LYSYL-TRNA SYNTHETASE"/>
    <property type="match status" value="1"/>
</dbReference>
<name>A0A841HZL7_9DEIO</name>
<gene>
    <name evidence="11" type="primary">lysS</name>
    <name evidence="14" type="ORF">HNR42_000865</name>
</gene>
<evidence type="ECO:0000256" key="12">
    <source>
        <dbReference type="RuleBase" id="RU000336"/>
    </source>
</evidence>
<comment type="subcellular location">
    <subcellularLocation>
        <location evidence="1 11">Cytoplasm</location>
    </subcellularLocation>
</comment>
<evidence type="ECO:0000256" key="5">
    <source>
        <dbReference type="ARBA" id="ARBA00022723"/>
    </source>
</evidence>
<dbReference type="GO" id="GO:0005829">
    <property type="term" value="C:cytosol"/>
    <property type="evidence" value="ECO:0007669"/>
    <property type="project" value="TreeGrafter"/>
</dbReference>
<dbReference type="HAMAP" id="MF_00252">
    <property type="entry name" value="Lys_tRNA_synth_class2"/>
    <property type="match status" value="1"/>
</dbReference>
<dbReference type="CDD" id="cd04322">
    <property type="entry name" value="LysRS_N"/>
    <property type="match status" value="1"/>
</dbReference>
<dbReference type="FunFam" id="3.30.930.10:FF:000238">
    <property type="entry name" value="Lysine--tRNA ligase"/>
    <property type="match status" value="1"/>
</dbReference>
<evidence type="ECO:0000256" key="9">
    <source>
        <dbReference type="ARBA" id="ARBA00023146"/>
    </source>
</evidence>
<dbReference type="SUPFAM" id="SSF50249">
    <property type="entry name" value="Nucleic acid-binding proteins"/>
    <property type="match status" value="1"/>
</dbReference>
<reference evidence="14 15" key="1">
    <citation type="submission" date="2020-08" db="EMBL/GenBank/DDBJ databases">
        <title>Genomic Encyclopedia of Type Strains, Phase IV (KMG-IV): sequencing the most valuable type-strain genomes for metagenomic binning, comparative biology and taxonomic classification.</title>
        <authorList>
            <person name="Goeker M."/>
        </authorList>
    </citation>
    <scope>NUCLEOTIDE SEQUENCE [LARGE SCALE GENOMIC DNA]</scope>
    <source>
        <strain evidence="14 15">DSM 21458</strain>
    </source>
</reference>
<dbReference type="Pfam" id="PF00152">
    <property type="entry name" value="tRNA-synt_2"/>
    <property type="match status" value="1"/>
</dbReference>
<evidence type="ECO:0000256" key="3">
    <source>
        <dbReference type="ARBA" id="ARBA00022490"/>
    </source>
</evidence>
<comment type="cofactor">
    <cofactor evidence="11 12">
        <name>Mg(2+)</name>
        <dbReference type="ChEBI" id="CHEBI:18420"/>
    </cofactor>
    <text evidence="11 12">Binds 3 Mg(2+) ions per subunit.</text>
</comment>
<comment type="subunit">
    <text evidence="11">Homodimer.</text>
</comment>
<evidence type="ECO:0000256" key="11">
    <source>
        <dbReference type="HAMAP-Rule" id="MF_00252"/>
    </source>
</evidence>
<keyword evidence="4 11" id="KW-0436">Ligase</keyword>
<evidence type="ECO:0000259" key="13">
    <source>
        <dbReference type="PROSITE" id="PS50862"/>
    </source>
</evidence>
<dbReference type="InterPro" id="IPR004365">
    <property type="entry name" value="NA-bd_OB_tRNA"/>
</dbReference>
<keyword evidence="5 11" id="KW-0479">Metal-binding</keyword>
<dbReference type="FunFam" id="2.40.50.140:FF:000024">
    <property type="entry name" value="Lysine--tRNA ligase"/>
    <property type="match status" value="1"/>
</dbReference>
<dbReference type="NCBIfam" id="TIGR00499">
    <property type="entry name" value="lysS_bact"/>
    <property type="match status" value="1"/>
</dbReference>
<dbReference type="GO" id="GO:0004824">
    <property type="term" value="F:lysine-tRNA ligase activity"/>
    <property type="evidence" value="ECO:0007669"/>
    <property type="project" value="UniProtKB-UniRule"/>
</dbReference>
<evidence type="ECO:0000256" key="1">
    <source>
        <dbReference type="ARBA" id="ARBA00004496"/>
    </source>
</evidence>
<accession>A0A841HZL7</accession>
<evidence type="ECO:0000256" key="8">
    <source>
        <dbReference type="ARBA" id="ARBA00022917"/>
    </source>
</evidence>
<dbReference type="GO" id="GO:0005524">
    <property type="term" value="F:ATP binding"/>
    <property type="evidence" value="ECO:0007669"/>
    <property type="project" value="UniProtKB-UniRule"/>
</dbReference>
<dbReference type="GO" id="GO:0000049">
    <property type="term" value="F:tRNA binding"/>
    <property type="evidence" value="ECO:0007669"/>
    <property type="project" value="TreeGrafter"/>
</dbReference>
<feature type="domain" description="Aminoacyl-transfer RNA synthetases class-II family profile" evidence="13">
    <location>
        <begin position="174"/>
        <end position="491"/>
    </location>
</feature>
<evidence type="ECO:0000256" key="6">
    <source>
        <dbReference type="ARBA" id="ARBA00022741"/>
    </source>
</evidence>
<dbReference type="Gene3D" id="2.40.50.140">
    <property type="entry name" value="Nucleic acid-binding proteins"/>
    <property type="match status" value="1"/>
</dbReference>
<keyword evidence="7 11" id="KW-0067">ATP-binding</keyword>
<dbReference type="InterPro" id="IPR044136">
    <property type="entry name" value="Lys-tRNA-ligase_II_N"/>
</dbReference>
<evidence type="ECO:0000256" key="4">
    <source>
        <dbReference type="ARBA" id="ARBA00022598"/>
    </source>
</evidence>
<protein>
    <recommendedName>
        <fullName evidence="11">Lysine--tRNA ligase</fullName>
        <ecNumber evidence="11">6.1.1.6</ecNumber>
    </recommendedName>
    <alternativeName>
        <fullName evidence="11">Lysyl-tRNA synthetase</fullName>
        <shortName evidence="11">LysRS</shortName>
    </alternativeName>
</protein>
<organism evidence="14 15">
    <name type="scientific">Deinobacterium chartae</name>
    <dbReference type="NCBI Taxonomy" id="521158"/>
    <lineage>
        <taxon>Bacteria</taxon>
        <taxon>Thermotogati</taxon>
        <taxon>Deinococcota</taxon>
        <taxon>Deinococci</taxon>
        <taxon>Deinococcales</taxon>
        <taxon>Deinococcaceae</taxon>
        <taxon>Deinobacterium</taxon>
    </lineage>
</organism>
<dbReference type="PROSITE" id="PS50862">
    <property type="entry name" value="AA_TRNA_LIGASE_II"/>
    <property type="match status" value="1"/>
</dbReference>
<dbReference type="SUPFAM" id="SSF55681">
    <property type="entry name" value="Class II aaRS and biotin synthetases"/>
    <property type="match status" value="1"/>
</dbReference>
<dbReference type="NCBIfam" id="NF001756">
    <property type="entry name" value="PRK00484.1"/>
    <property type="match status" value="1"/>
</dbReference>
<keyword evidence="3 11" id="KW-0963">Cytoplasm</keyword>
<comment type="caution">
    <text evidence="14">The sequence shown here is derived from an EMBL/GenBank/DDBJ whole genome shotgun (WGS) entry which is preliminary data.</text>
</comment>
<dbReference type="EMBL" id="JACHHG010000003">
    <property type="protein sequence ID" value="MBB6097448.1"/>
    <property type="molecule type" value="Genomic_DNA"/>
</dbReference>
<evidence type="ECO:0000256" key="10">
    <source>
        <dbReference type="ARBA" id="ARBA00048573"/>
    </source>
</evidence>
<keyword evidence="8 11" id="KW-0648">Protein biosynthesis</keyword>
<evidence type="ECO:0000256" key="2">
    <source>
        <dbReference type="ARBA" id="ARBA00008226"/>
    </source>
</evidence>
<dbReference type="RefSeq" id="WP_183984909.1">
    <property type="nucleotide sequence ID" value="NZ_JACHHG010000003.1"/>
</dbReference>
<proteinExistence type="inferred from homology"/>
<evidence type="ECO:0000256" key="7">
    <source>
        <dbReference type="ARBA" id="ARBA00022840"/>
    </source>
</evidence>
<dbReference type="GO" id="GO:0000287">
    <property type="term" value="F:magnesium ion binding"/>
    <property type="evidence" value="ECO:0007669"/>
    <property type="project" value="UniProtKB-UniRule"/>
</dbReference>
<dbReference type="AlphaFoldDB" id="A0A841HZL7"/>
<comment type="catalytic activity">
    <reaction evidence="10 11 12">
        <text>tRNA(Lys) + L-lysine + ATP = L-lysyl-tRNA(Lys) + AMP + diphosphate</text>
        <dbReference type="Rhea" id="RHEA:20792"/>
        <dbReference type="Rhea" id="RHEA-COMP:9696"/>
        <dbReference type="Rhea" id="RHEA-COMP:9697"/>
        <dbReference type="ChEBI" id="CHEBI:30616"/>
        <dbReference type="ChEBI" id="CHEBI:32551"/>
        <dbReference type="ChEBI" id="CHEBI:33019"/>
        <dbReference type="ChEBI" id="CHEBI:78442"/>
        <dbReference type="ChEBI" id="CHEBI:78529"/>
        <dbReference type="ChEBI" id="CHEBI:456215"/>
        <dbReference type="EC" id="6.1.1.6"/>
    </reaction>
</comment>
<dbReference type="Gene3D" id="3.30.930.10">
    <property type="entry name" value="Bira Bifunctional Protein, Domain 2"/>
    <property type="match status" value="1"/>
</dbReference>
<dbReference type="CDD" id="cd00775">
    <property type="entry name" value="LysRS_core"/>
    <property type="match status" value="1"/>
</dbReference>
<dbReference type="InterPro" id="IPR012340">
    <property type="entry name" value="NA-bd_OB-fold"/>
</dbReference>
<feature type="binding site" evidence="11">
    <location>
        <position position="403"/>
    </location>
    <ligand>
        <name>Mg(2+)</name>
        <dbReference type="ChEBI" id="CHEBI:18420"/>
        <label>1</label>
    </ligand>
</feature>
<keyword evidence="11 12" id="KW-0460">Magnesium</keyword>
<dbReference type="InterPro" id="IPR018149">
    <property type="entry name" value="Lys-tRNA-synth_II_C"/>
</dbReference>
<dbReference type="Proteomes" id="UP000569951">
    <property type="component" value="Unassembled WGS sequence"/>
</dbReference>
<keyword evidence="9 11" id="KW-0030">Aminoacyl-tRNA synthetase</keyword>
<keyword evidence="6 11" id="KW-0547">Nucleotide-binding</keyword>